<protein>
    <recommendedName>
        <fullName evidence="3">DUF4272 domain-containing protein</fullName>
    </recommendedName>
</protein>
<evidence type="ECO:0000313" key="1">
    <source>
        <dbReference type="EMBL" id="GII21188.1"/>
    </source>
</evidence>
<sequence length="226" mass="25579">MSVTAPDPHHVRKASLEELHRLGLPLPPANFPLVWDLGDQVELRPLAEIEARAAILNVVLARSFGMPPPLAMEWLLEARLAEQLTRPEWHFVAAGEGDHSIFMLHLEAVFALAWVLGIALDLDPLRPSPQGLIERLPDLPQGETYAAWRSRTLTAPREPRQAAALLDLYYCLDWAYLEAERNRLQLPGPLDSNAIGQRRWALEWAVVFNGPYHDEPRDWDEIDLST</sequence>
<accession>A0A8J3T7N3</accession>
<dbReference type="AlphaFoldDB" id="A0A8J3T7N3"/>
<dbReference type="Proteomes" id="UP000599074">
    <property type="component" value="Unassembled WGS sequence"/>
</dbReference>
<gene>
    <name evidence="1" type="ORF">Pme01_07850</name>
</gene>
<proteinExistence type="predicted"/>
<reference evidence="1" key="1">
    <citation type="submission" date="2021-01" db="EMBL/GenBank/DDBJ databases">
        <title>Whole genome shotgun sequence of Planosporangium mesophilum NBRC 109066.</title>
        <authorList>
            <person name="Komaki H."/>
            <person name="Tamura T."/>
        </authorList>
    </citation>
    <scope>NUCLEOTIDE SEQUENCE</scope>
    <source>
        <strain evidence="1">NBRC 109066</strain>
    </source>
</reference>
<dbReference type="RefSeq" id="WP_168112615.1">
    <property type="nucleotide sequence ID" value="NZ_BOON01000006.1"/>
</dbReference>
<comment type="caution">
    <text evidence="1">The sequence shown here is derived from an EMBL/GenBank/DDBJ whole genome shotgun (WGS) entry which is preliminary data.</text>
</comment>
<dbReference type="Pfam" id="PF14094">
    <property type="entry name" value="DUF4272"/>
    <property type="match status" value="1"/>
</dbReference>
<keyword evidence="2" id="KW-1185">Reference proteome</keyword>
<dbReference type="EMBL" id="BOON01000006">
    <property type="protein sequence ID" value="GII21188.1"/>
    <property type="molecule type" value="Genomic_DNA"/>
</dbReference>
<organism evidence="1 2">
    <name type="scientific">Planosporangium mesophilum</name>
    <dbReference type="NCBI Taxonomy" id="689768"/>
    <lineage>
        <taxon>Bacteria</taxon>
        <taxon>Bacillati</taxon>
        <taxon>Actinomycetota</taxon>
        <taxon>Actinomycetes</taxon>
        <taxon>Micromonosporales</taxon>
        <taxon>Micromonosporaceae</taxon>
        <taxon>Planosporangium</taxon>
    </lineage>
</organism>
<evidence type="ECO:0008006" key="3">
    <source>
        <dbReference type="Google" id="ProtNLM"/>
    </source>
</evidence>
<dbReference type="InterPro" id="IPR025368">
    <property type="entry name" value="DUF4272"/>
</dbReference>
<evidence type="ECO:0000313" key="2">
    <source>
        <dbReference type="Proteomes" id="UP000599074"/>
    </source>
</evidence>
<name>A0A8J3T7N3_9ACTN</name>